<dbReference type="InterPro" id="IPR033788">
    <property type="entry name" value="VbhA-like"/>
</dbReference>
<dbReference type="CDD" id="cd11586">
    <property type="entry name" value="VbhA_like"/>
    <property type="match status" value="1"/>
</dbReference>
<comment type="catalytic activity">
    <reaction evidence="6">
        <text>L-threonyl-[protein] + ATP = 3-O-(5'-adenylyl)-L-threonyl-[protein] + diphosphate</text>
        <dbReference type="Rhea" id="RHEA:54292"/>
        <dbReference type="Rhea" id="RHEA-COMP:11060"/>
        <dbReference type="Rhea" id="RHEA-COMP:13847"/>
        <dbReference type="ChEBI" id="CHEBI:30013"/>
        <dbReference type="ChEBI" id="CHEBI:30616"/>
        <dbReference type="ChEBI" id="CHEBI:33019"/>
        <dbReference type="ChEBI" id="CHEBI:138113"/>
        <dbReference type="EC" id="2.7.7.108"/>
    </reaction>
</comment>
<dbReference type="InterPro" id="IPR003812">
    <property type="entry name" value="Fido"/>
</dbReference>
<dbReference type="PANTHER" id="PTHR39560:SF1">
    <property type="entry name" value="PROTEIN ADENYLYLTRANSFERASE FIC-RELATED"/>
    <property type="match status" value="1"/>
</dbReference>
<keyword evidence="2 9" id="KW-0548">Nucleotidyltransferase</keyword>
<comment type="caution">
    <text evidence="9">The sequence shown here is derived from an EMBL/GenBank/DDBJ whole genome shotgun (WGS) entry which is preliminary data.</text>
</comment>
<keyword evidence="3" id="KW-0547">Nucleotide-binding</keyword>
<keyword evidence="1 9" id="KW-0808">Transferase</keyword>
<dbReference type="Pfam" id="PF02661">
    <property type="entry name" value="Fic"/>
    <property type="match status" value="1"/>
</dbReference>
<keyword evidence="4" id="KW-0067">ATP-binding</keyword>
<dbReference type="EMBL" id="SNRX01000008">
    <property type="protein sequence ID" value="KAA6302412.1"/>
    <property type="molecule type" value="Genomic_DNA"/>
</dbReference>
<dbReference type="GO" id="GO:0070733">
    <property type="term" value="F:AMPylase activity"/>
    <property type="evidence" value="ECO:0007669"/>
    <property type="project" value="UniProtKB-EC"/>
</dbReference>
<evidence type="ECO:0000256" key="3">
    <source>
        <dbReference type="ARBA" id="ARBA00022741"/>
    </source>
</evidence>
<feature type="domain" description="Fido" evidence="8">
    <location>
        <begin position="106"/>
        <end position="259"/>
    </location>
</feature>
<evidence type="ECO:0000313" key="9">
    <source>
        <dbReference type="EMBL" id="KAA6302412.1"/>
    </source>
</evidence>
<proteinExistence type="predicted"/>
<name>A0A5M8P224_9BACT</name>
<dbReference type="InterPro" id="IPR036388">
    <property type="entry name" value="WH-like_DNA-bd_sf"/>
</dbReference>
<protein>
    <recommendedName>
        <fullName evidence="5">protein adenylyltransferase</fullName>
        <ecNumber evidence="5">2.7.7.108</ecNumber>
    </recommendedName>
</protein>
<comment type="catalytic activity">
    <reaction evidence="7">
        <text>L-tyrosyl-[protein] + ATP = O-(5'-adenylyl)-L-tyrosyl-[protein] + diphosphate</text>
        <dbReference type="Rhea" id="RHEA:54288"/>
        <dbReference type="Rhea" id="RHEA-COMP:10136"/>
        <dbReference type="Rhea" id="RHEA-COMP:13846"/>
        <dbReference type="ChEBI" id="CHEBI:30616"/>
        <dbReference type="ChEBI" id="CHEBI:33019"/>
        <dbReference type="ChEBI" id="CHEBI:46858"/>
        <dbReference type="ChEBI" id="CHEBI:83624"/>
        <dbReference type="EC" id="2.7.7.108"/>
    </reaction>
</comment>
<evidence type="ECO:0000256" key="6">
    <source>
        <dbReference type="ARBA" id="ARBA00047939"/>
    </source>
</evidence>
<evidence type="ECO:0000256" key="5">
    <source>
        <dbReference type="ARBA" id="ARBA00034531"/>
    </source>
</evidence>
<dbReference type="GO" id="GO:0051302">
    <property type="term" value="P:regulation of cell division"/>
    <property type="evidence" value="ECO:0007669"/>
    <property type="project" value="TreeGrafter"/>
</dbReference>
<dbReference type="Gene3D" id="1.10.3290.10">
    <property type="entry name" value="Fido-like domain"/>
    <property type="match status" value="1"/>
</dbReference>
<accession>A0A5M8P224</accession>
<evidence type="ECO:0000313" key="10">
    <source>
        <dbReference type="Proteomes" id="UP000324575"/>
    </source>
</evidence>
<gene>
    <name evidence="9" type="ORF">EZS26_001525</name>
</gene>
<evidence type="ECO:0000259" key="8">
    <source>
        <dbReference type="PROSITE" id="PS51459"/>
    </source>
</evidence>
<evidence type="ECO:0000256" key="7">
    <source>
        <dbReference type="ARBA" id="ARBA00048696"/>
    </source>
</evidence>
<dbReference type="SUPFAM" id="SSF46785">
    <property type="entry name" value="Winged helix' DNA-binding domain"/>
    <property type="match status" value="1"/>
</dbReference>
<evidence type="ECO:0000256" key="1">
    <source>
        <dbReference type="ARBA" id="ARBA00022679"/>
    </source>
</evidence>
<dbReference type="AlphaFoldDB" id="A0A5M8P224"/>
<evidence type="ECO:0000256" key="4">
    <source>
        <dbReference type="ARBA" id="ARBA00022840"/>
    </source>
</evidence>
<dbReference type="InterPro" id="IPR036390">
    <property type="entry name" value="WH_DNA-bd_sf"/>
</dbReference>
<dbReference type="GO" id="GO:0005524">
    <property type="term" value="F:ATP binding"/>
    <property type="evidence" value="ECO:0007669"/>
    <property type="project" value="UniProtKB-KW"/>
</dbReference>
<reference evidence="9 10" key="1">
    <citation type="submission" date="2019-03" db="EMBL/GenBank/DDBJ databases">
        <title>Single cell metagenomics reveals metabolic interactions within the superorganism composed of flagellate Streblomastix strix and complex community of Bacteroidetes bacteria on its surface.</title>
        <authorList>
            <person name="Treitli S.C."/>
            <person name="Kolisko M."/>
            <person name="Husnik F."/>
            <person name="Keeling P."/>
            <person name="Hampl V."/>
        </authorList>
    </citation>
    <scope>NUCLEOTIDE SEQUENCE [LARGE SCALE GENOMIC DNA]</scope>
    <source>
        <strain evidence="9">St1</strain>
    </source>
</reference>
<dbReference type="SUPFAM" id="SSF140931">
    <property type="entry name" value="Fic-like"/>
    <property type="match status" value="1"/>
</dbReference>
<evidence type="ECO:0000256" key="2">
    <source>
        <dbReference type="ARBA" id="ARBA00022695"/>
    </source>
</evidence>
<dbReference type="Proteomes" id="UP000324575">
    <property type="component" value="Unassembled WGS sequence"/>
</dbReference>
<sequence>MNKSLNNMTDFEEYIRQGEPDKVEKSQIWQAAIGLQQVDGLTPSVYLIDSAKENIEGKITIDEVKSRIDTYYQTQKVSDYDDDRTEEADKVSARITDILSNKTFSFTPLEYINIHRKLFTGIYKFAGKIRDYNITKNEWVLNGKTVLYSDAEMISATLEYDFKQEKAFNYKNLSKPEIVEHISKFISELWQIHAFGEGNTRTTAVFAIEYLRSFGFKVDNAPFAKNSWYFRNALVRANFNDYQNKIYATQEYLIKFFENLLFGENNKLENRYLHIAFNPTDVQSANDGANGVEKTVEKPVEKTVEKILDIIKNNPKVTQKELSNLTHLSRRGVEWNIAQLKQKGILTRIGGDRGGHWKINFAVMQLASNQ</sequence>
<dbReference type="Pfam" id="PF13412">
    <property type="entry name" value="HTH_24"/>
    <property type="match status" value="1"/>
</dbReference>
<dbReference type="Gene3D" id="1.10.10.10">
    <property type="entry name" value="Winged helix-like DNA-binding domain superfamily/Winged helix DNA-binding domain"/>
    <property type="match status" value="1"/>
</dbReference>
<organism evidence="9 10">
    <name type="scientific">Candidatus Ordinivivax streblomastigis</name>
    <dbReference type="NCBI Taxonomy" id="2540710"/>
    <lineage>
        <taxon>Bacteria</taxon>
        <taxon>Pseudomonadati</taxon>
        <taxon>Bacteroidota</taxon>
        <taxon>Bacteroidia</taxon>
        <taxon>Bacteroidales</taxon>
        <taxon>Candidatus Ordinivivax</taxon>
    </lineage>
</organism>
<dbReference type="EC" id="2.7.7.108" evidence="5"/>
<dbReference type="InterPro" id="IPR036597">
    <property type="entry name" value="Fido-like_dom_sf"/>
</dbReference>
<dbReference type="PANTHER" id="PTHR39560">
    <property type="entry name" value="PROTEIN ADENYLYLTRANSFERASE FIC-RELATED"/>
    <property type="match status" value="1"/>
</dbReference>
<dbReference type="PROSITE" id="PS51459">
    <property type="entry name" value="FIDO"/>
    <property type="match status" value="1"/>
</dbReference>